<reference evidence="1 2" key="1">
    <citation type="submission" date="2016-04" db="EMBL/GenBank/DDBJ databases">
        <authorList>
            <person name="Chen L."/>
            <person name="Zhuang W."/>
            <person name="Wang G."/>
        </authorList>
    </citation>
    <scope>NUCLEOTIDE SEQUENCE [LARGE SCALE GENOMIC DNA]</scope>
    <source>
        <strain evidence="2">GR20</strain>
    </source>
</reference>
<evidence type="ECO:0008006" key="3">
    <source>
        <dbReference type="Google" id="ProtNLM"/>
    </source>
</evidence>
<evidence type="ECO:0000313" key="1">
    <source>
        <dbReference type="EMBL" id="OQP46059.1"/>
    </source>
</evidence>
<comment type="caution">
    <text evidence="1">The sequence shown here is derived from an EMBL/GenBank/DDBJ whole genome shotgun (WGS) entry which is preliminary data.</text>
</comment>
<protein>
    <recommendedName>
        <fullName evidence="3">T9SS C-terminal target domain-containing protein</fullName>
    </recommendedName>
</protein>
<name>A0ABX3NTU2_9BACT</name>
<dbReference type="Proteomes" id="UP000192277">
    <property type="component" value="Unassembled WGS sequence"/>
</dbReference>
<accession>A0ABX3NTU2</accession>
<sequence>MKRILLLLVLVCLEKGLHAQTPRTPYIYTIKADSVKITNTCDTAELIIENHTQSVPGFLFNKGRGRTEFRRGLLKLTDSVYVVGGDTLRMNPWLQGGNRFGTTGSFGTMDNNPIDFYTNGSQVGRWGNSGNLIIGATGDEGQKFQVRGTIGAGVSINPNLSRPGDRIMIGPYINVTDGQNALFRTSNDYGATYKNVLVERDGNIGMGINAPGGWVVGNPTIRCLDNGKVSFITPTIFYGNTDGPWNSSALVTEVSDISEWWADEHNYPEGKNHYYFGTRLNGNFSGAKRAPLWISGRELLFKTGANEGSLSSVPPAVKIAENNNVLIGTETDYGFKLAVEGSTYSKYFTNSTAPLGQDGTGDAGVRLRWGGGSGAYIEFYNQLNMNRRGYICSPADSRPLGIVDSLGFSFFNTPFVSVGTEVSVAKLTVLDVFNTTKDLFGVCRANSTGDFQRDLTVKPSGNTIVGNNSYGTTIPDNGNKLQVLGSAYVRDTLKLPNLVTQTEMASYKPLVADASGNVYKMSGWNASAARKSTYVTAESYIVPSDVDVVFVNYASGTATISLPSGTLDREITIKNLNTINAVAISGLDANESNTIATRGAITVKFTGSTWVGISKY</sequence>
<proteinExistence type="predicted"/>
<keyword evidence="2" id="KW-1185">Reference proteome</keyword>
<dbReference type="RefSeq" id="WP_014219184.1">
    <property type="nucleotide sequence ID" value="NZ_LWBO01000017.1"/>
</dbReference>
<evidence type="ECO:0000313" key="2">
    <source>
        <dbReference type="Proteomes" id="UP000192277"/>
    </source>
</evidence>
<dbReference type="EMBL" id="LWBO01000017">
    <property type="protein sequence ID" value="OQP46059.1"/>
    <property type="molecule type" value="Genomic_DNA"/>
</dbReference>
<organism evidence="1 2">
    <name type="scientific">Niastella koreensis</name>
    <dbReference type="NCBI Taxonomy" id="354356"/>
    <lineage>
        <taxon>Bacteria</taxon>
        <taxon>Pseudomonadati</taxon>
        <taxon>Bacteroidota</taxon>
        <taxon>Chitinophagia</taxon>
        <taxon>Chitinophagales</taxon>
        <taxon>Chitinophagaceae</taxon>
        <taxon>Niastella</taxon>
    </lineage>
</organism>
<gene>
    <name evidence="1" type="ORF">A4D02_32230</name>
</gene>